<dbReference type="InterPro" id="IPR050085">
    <property type="entry name" value="AGPR"/>
</dbReference>
<dbReference type="CDD" id="cd23935">
    <property type="entry name" value="AGPR_2_C"/>
    <property type="match status" value="1"/>
</dbReference>
<dbReference type="RefSeq" id="WP_055463646.1">
    <property type="nucleotide sequence ID" value="NZ_CYHG01000008.1"/>
</dbReference>
<protein>
    <recommendedName>
        <fullName evidence="6">N-acetyl-gamma-glutamyl-phosphate reductase</fullName>
        <shortName evidence="6">AGPR</shortName>
        <ecNumber evidence="6">1.2.1.38</ecNumber>
    </recommendedName>
    <alternativeName>
        <fullName evidence="6">N-acetyl-glutamate semialdehyde dehydrogenase</fullName>
        <shortName evidence="6">NAGSA dehydrogenase</shortName>
    </alternativeName>
</protein>
<dbReference type="PROSITE" id="PS01224">
    <property type="entry name" value="ARGC"/>
    <property type="match status" value="1"/>
</dbReference>
<evidence type="ECO:0000313" key="9">
    <source>
        <dbReference type="EMBL" id="CUB04781.1"/>
    </source>
</evidence>
<evidence type="ECO:0000256" key="7">
    <source>
        <dbReference type="PROSITE-ProRule" id="PRU10010"/>
    </source>
</evidence>
<dbReference type="GO" id="GO:0005737">
    <property type="term" value="C:cytoplasm"/>
    <property type="evidence" value="ECO:0007669"/>
    <property type="project" value="UniProtKB-SubCell"/>
</dbReference>
<dbReference type="InterPro" id="IPR010136">
    <property type="entry name" value="AGPR_type-2"/>
</dbReference>
<dbReference type="InterPro" id="IPR036291">
    <property type="entry name" value="NAD(P)-bd_dom_sf"/>
</dbReference>
<dbReference type="InterPro" id="IPR058924">
    <property type="entry name" value="AGPR_dimerisation_dom"/>
</dbReference>
<keyword evidence="3 6" id="KW-0028">Amino-acid biosynthesis</keyword>
<dbReference type="InterPro" id="IPR023013">
    <property type="entry name" value="AGPR_AS"/>
</dbReference>
<keyword evidence="5 6" id="KW-0560">Oxidoreductase</keyword>
<dbReference type="SUPFAM" id="SSF51735">
    <property type="entry name" value="NAD(P)-binding Rossmann-fold domains"/>
    <property type="match status" value="1"/>
</dbReference>
<comment type="subcellular location">
    <subcellularLocation>
        <location evidence="6">Cytoplasm</location>
    </subcellularLocation>
</comment>
<proteinExistence type="inferred from homology"/>
<name>A0A0K6INW6_9GAMM</name>
<dbReference type="GO" id="GO:0051287">
    <property type="term" value="F:NAD binding"/>
    <property type="evidence" value="ECO:0007669"/>
    <property type="project" value="InterPro"/>
</dbReference>
<feature type="domain" description="Semialdehyde dehydrogenase NAD-binding" evidence="8">
    <location>
        <begin position="3"/>
        <end position="104"/>
    </location>
</feature>
<dbReference type="SUPFAM" id="SSF55347">
    <property type="entry name" value="Glyceraldehyde-3-phosphate dehydrogenase-like, C-terminal domain"/>
    <property type="match status" value="1"/>
</dbReference>
<dbReference type="EC" id="1.2.1.38" evidence="6"/>
<dbReference type="PANTHER" id="PTHR32338">
    <property type="entry name" value="N-ACETYL-GAMMA-GLUTAMYL-PHOSPHATE REDUCTASE, CHLOROPLASTIC-RELATED-RELATED"/>
    <property type="match status" value="1"/>
</dbReference>
<dbReference type="GO" id="GO:0003942">
    <property type="term" value="F:N-acetyl-gamma-glutamyl-phosphate reductase activity"/>
    <property type="evidence" value="ECO:0007669"/>
    <property type="project" value="UniProtKB-UniRule"/>
</dbReference>
<accession>A0A0K6INW6</accession>
<gene>
    <name evidence="6" type="primary">argC</name>
    <name evidence="9" type="ORF">Ga0061065_10864</name>
</gene>
<evidence type="ECO:0000256" key="5">
    <source>
        <dbReference type="ARBA" id="ARBA00023002"/>
    </source>
</evidence>
<keyword evidence="2 6" id="KW-0055">Arginine biosynthesis</keyword>
<dbReference type="PANTHER" id="PTHR32338:SF10">
    <property type="entry name" value="N-ACETYL-GAMMA-GLUTAMYL-PHOSPHATE REDUCTASE, CHLOROPLASTIC-RELATED"/>
    <property type="match status" value="1"/>
</dbReference>
<dbReference type="Pfam" id="PF22698">
    <property type="entry name" value="Semialdhyde_dhC_1"/>
    <property type="match status" value="1"/>
</dbReference>
<evidence type="ECO:0000313" key="10">
    <source>
        <dbReference type="Proteomes" id="UP000182769"/>
    </source>
</evidence>
<dbReference type="SMART" id="SM00859">
    <property type="entry name" value="Semialdhyde_dh"/>
    <property type="match status" value="1"/>
</dbReference>
<evidence type="ECO:0000256" key="3">
    <source>
        <dbReference type="ARBA" id="ARBA00022605"/>
    </source>
</evidence>
<keyword evidence="10" id="KW-1185">Reference proteome</keyword>
<comment type="catalytic activity">
    <reaction evidence="6">
        <text>N-acetyl-L-glutamate 5-semialdehyde + phosphate + NADP(+) = N-acetyl-L-glutamyl 5-phosphate + NADPH + H(+)</text>
        <dbReference type="Rhea" id="RHEA:21588"/>
        <dbReference type="ChEBI" id="CHEBI:15378"/>
        <dbReference type="ChEBI" id="CHEBI:29123"/>
        <dbReference type="ChEBI" id="CHEBI:43474"/>
        <dbReference type="ChEBI" id="CHEBI:57783"/>
        <dbReference type="ChEBI" id="CHEBI:57936"/>
        <dbReference type="ChEBI" id="CHEBI:58349"/>
        <dbReference type="EC" id="1.2.1.38"/>
    </reaction>
</comment>
<dbReference type="STRING" id="1137284.GCA_001418205_02586"/>
<dbReference type="InterPro" id="IPR000534">
    <property type="entry name" value="Semialdehyde_DH_NAD-bd"/>
</dbReference>
<dbReference type="Gene3D" id="3.40.50.720">
    <property type="entry name" value="NAD(P)-binding Rossmann-like Domain"/>
    <property type="match status" value="1"/>
</dbReference>
<dbReference type="Gene3D" id="3.30.360.10">
    <property type="entry name" value="Dihydrodipicolinate Reductase, domain 2"/>
    <property type="match status" value="1"/>
</dbReference>
<keyword evidence="4 6" id="KW-0521">NADP</keyword>
<evidence type="ECO:0000256" key="2">
    <source>
        <dbReference type="ARBA" id="ARBA00022571"/>
    </source>
</evidence>
<evidence type="ECO:0000256" key="4">
    <source>
        <dbReference type="ARBA" id="ARBA00022857"/>
    </source>
</evidence>
<dbReference type="NCBIfam" id="TIGR01851">
    <property type="entry name" value="argC_other"/>
    <property type="match status" value="1"/>
</dbReference>
<comment type="pathway">
    <text evidence="6">Amino-acid biosynthesis; L-arginine biosynthesis; N(2)-acetyl-L-ornithine from L-glutamate: step 3/4.</text>
</comment>
<keyword evidence="1 6" id="KW-0963">Cytoplasm</keyword>
<comment type="function">
    <text evidence="6">Catalyzes the NADPH-dependent reduction of N-acetyl-5-glutamyl phosphate to yield N-acetyl-L-glutamate 5-semialdehyde.</text>
</comment>
<dbReference type="OrthoDB" id="9801289at2"/>
<dbReference type="UniPathway" id="UPA00068">
    <property type="reaction ID" value="UER00108"/>
</dbReference>
<dbReference type="AlphaFoldDB" id="A0A0K6INW6"/>
<dbReference type="Pfam" id="PF01118">
    <property type="entry name" value="Semialdhyde_dh"/>
    <property type="match status" value="1"/>
</dbReference>
<comment type="similarity">
    <text evidence="6">Belongs to the NAGSA dehydrogenase family. Type 2 subfamily.</text>
</comment>
<feature type="active site" evidence="6 7">
    <location>
        <position position="115"/>
    </location>
</feature>
<evidence type="ECO:0000256" key="6">
    <source>
        <dbReference type="HAMAP-Rule" id="MF_01110"/>
    </source>
</evidence>
<evidence type="ECO:0000259" key="8">
    <source>
        <dbReference type="SMART" id="SM00859"/>
    </source>
</evidence>
<reference evidence="10" key="1">
    <citation type="submission" date="2015-08" db="EMBL/GenBank/DDBJ databases">
        <authorList>
            <person name="Varghese N."/>
        </authorList>
    </citation>
    <scope>NUCLEOTIDE SEQUENCE [LARGE SCALE GENOMIC DNA]</scope>
    <source>
        <strain evidence="10">JCM 18476</strain>
    </source>
</reference>
<evidence type="ECO:0000256" key="1">
    <source>
        <dbReference type="ARBA" id="ARBA00022490"/>
    </source>
</evidence>
<sequence>MKKVFIDGETGTTGLQVRERLVNHPEIEVISIDEAKKRDVEEKRRLMKEADVTVLCLPDEAAKDTVAIAKAEGCRVLDASSVHRVADGWVYGLAELDASQREKIQDAQFVSNPGCYPTGIILLLKPLVEQGLLAKDGHYTVNAISGYTGGGKQLIEKYEGNSDAATYGTYGLNFKHKHLPEIQKWSQLDNTPIFIPSVGNFAQGMLISIPVTLSGSMTGEKLHAALAATYEEEDFVTVHPFNEVKDSHAPFLTPHGLENTNQVELAVFASEDGKSVVLSAKLDNLGKGASGAAVQNLNLMLGFAEDVAVVL</sequence>
<dbReference type="Proteomes" id="UP000182769">
    <property type="component" value="Unassembled WGS sequence"/>
</dbReference>
<dbReference type="HAMAP" id="MF_01110">
    <property type="entry name" value="ArgC_type2"/>
    <property type="match status" value="1"/>
</dbReference>
<dbReference type="EMBL" id="CYHG01000008">
    <property type="protein sequence ID" value="CUB04781.1"/>
    <property type="molecule type" value="Genomic_DNA"/>
</dbReference>
<organism evidence="9 10">
    <name type="scientific">Marinomonas fungiae</name>
    <dbReference type="NCBI Taxonomy" id="1137284"/>
    <lineage>
        <taxon>Bacteria</taxon>
        <taxon>Pseudomonadati</taxon>
        <taxon>Pseudomonadota</taxon>
        <taxon>Gammaproteobacteria</taxon>
        <taxon>Oceanospirillales</taxon>
        <taxon>Oceanospirillaceae</taxon>
        <taxon>Marinomonas</taxon>
    </lineage>
</organism>
<dbReference type="GO" id="GO:0006526">
    <property type="term" value="P:L-arginine biosynthetic process"/>
    <property type="evidence" value="ECO:0007669"/>
    <property type="project" value="UniProtKB-UniRule"/>
</dbReference>